<keyword evidence="4" id="KW-0012">Acyltransferase</keyword>
<dbReference type="SUPFAM" id="SSF53474">
    <property type="entry name" value="alpha/beta-Hydrolases"/>
    <property type="match status" value="1"/>
</dbReference>
<keyword evidence="2" id="KW-0963">Cytoplasm</keyword>
<comment type="subcellular location">
    <subcellularLocation>
        <location evidence="1">Cytoplasm</location>
    </subcellularLocation>
</comment>
<evidence type="ECO:0000256" key="4">
    <source>
        <dbReference type="ARBA" id="ARBA00023315"/>
    </source>
</evidence>
<dbReference type="GO" id="GO:0005737">
    <property type="term" value="C:cytoplasm"/>
    <property type="evidence" value="ECO:0007669"/>
    <property type="project" value="UniProtKB-SubCell"/>
</dbReference>
<dbReference type="RefSeq" id="WP_198882429.1">
    <property type="nucleotide sequence ID" value="NZ_JAEKJA010000009.1"/>
</dbReference>
<keyword evidence="3" id="KW-0808">Transferase</keyword>
<protein>
    <submittedName>
        <fullName evidence="6">Class I poly(R)-hydroxyalkanoic acid synthase</fullName>
    </submittedName>
</protein>
<dbReference type="PANTHER" id="PTHR36837">
    <property type="entry name" value="POLY(3-HYDROXYALKANOATE) POLYMERASE SUBUNIT PHAC"/>
    <property type="match status" value="1"/>
</dbReference>
<dbReference type="GO" id="GO:0016746">
    <property type="term" value="F:acyltransferase activity"/>
    <property type="evidence" value="ECO:0007669"/>
    <property type="project" value="UniProtKB-KW"/>
</dbReference>
<evidence type="ECO:0000256" key="1">
    <source>
        <dbReference type="ARBA" id="ARBA00004496"/>
    </source>
</evidence>
<dbReference type="GO" id="GO:0042619">
    <property type="term" value="P:poly-hydroxybutyrate biosynthetic process"/>
    <property type="evidence" value="ECO:0007669"/>
    <property type="project" value="InterPro"/>
</dbReference>
<keyword evidence="7" id="KW-1185">Reference proteome</keyword>
<evidence type="ECO:0000256" key="2">
    <source>
        <dbReference type="ARBA" id="ARBA00022490"/>
    </source>
</evidence>
<evidence type="ECO:0000313" key="6">
    <source>
        <dbReference type="EMBL" id="MBJ3776534.1"/>
    </source>
</evidence>
<dbReference type="EMBL" id="JAEKJA010000009">
    <property type="protein sequence ID" value="MBJ3776534.1"/>
    <property type="molecule type" value="Genomic_DNA"/>
</dbReference>
<evidence type="ECO:0000259" key="5">
    <source>
        <dbReference type="Pfam" id="PF07167"/>
    </source>
</evidence>
<dbReference type="InterPro" id="IPR010941">
    <property type="entry name" value="PhaC_N"/>
</dbReference>
<dbReference type="Gene3D" id="3.40.50.1820">
    <property type="entry name" value="alpha/beta hydrolase"/>
    <property type="match status" value="1"/>
</dbReference>
<comment type="caution">
    <text evidence="6">The sequence shown here is derived from an EMBL/GenBank/DDBJ whole genome shotgun (WGS) entry which is preliminary data.</text>
</comment>
<organism evidence="6 7">
    <name type="scientific">Acuticoccus mangrovi</name>
    <dbReference type="NCBI Taxonomy" id="2796142"/>
    <lineage>
        <taxon>Bacteria</taxon>
        <taxon>Pseudomonadati</taxon>
        <taxon>Pseudomonadota</taxon>
        <taxon>Alphaproteobacteria</taxon>
        <taxon>Hyphomicrobiales</taxon>
        <taxon>Amorphaceae</taxon>
        <taxon>Acuticoccus</taxon>
    </lineage>
</organism>
<evidence type="ECO:0000313" key="7">
    <source>
        <dbReference type="Proteomes" id="UP000609531"/>
    </source>
</evidence>
<dbReference type="AlphaFoldDB" id="A0A934MLN5"/>
<dbReference type="InterPro" id="IPR051321">
    <property type="entry name" value="PHA/PHB_synthase"/>
</dbReference>
<dbReference type="NCBIfam" id="TIGR01838">
    <property type="entry name" value="PHA_synth_I"/>
    <property type="match status" value="1"/>
</dbReference>
<name>A0A934MLN5_9HYPH</name>
<evidence type="ECO:0000256" key="3">
    <source>
        <dbReference type="ARBA" id="ARBA00022679"/>
    </source>
</evidence>
<dbReference type="Pfam" id="PF07167">
    <property type="entry name" value="PhaC_N"/>
    <property type="match status" value="1"/>
</dbReference>
<accession>A0A934MLN5</accession>
<feature type="domain" description="Poly-beta-hydroxybutyrate polymerase N-terminal" evidence="5">
    <location>
        <begin position="118"/>
        <end position="289"/>
    </location>
</feature>
<proteinExistence type="predicted"/>
<dbReference type="InterPro" id="IPR010963">
    <property type="entry name" value="PHA_synth_I"/>
</dbReference>
<sequence length="607" mass="68535">MDERGSVDTPRDPVLNYIIDNPEAFAKNLAKMVEHANEALQAYAKPVQQGEIKADYSDEITEWMRTLSRVGHYWLADPKRTFEAQARLANDWMSLYSFAMRRLAGEEASPVAEPEPGDKRFRDTDWSTVQFFDFLKQAYLITTRWAEGLVQETDDLDEHTRQKAAFYVRQLSAALSPSNFVFTNPELLRETASRSGENLAKGMKMFAEDVARGQGELRLRQTDPNQFRVGENMALTPGKVIAENELCQIIQYDAATETVAKEPILIVPPWINKFYILDLNPEKSMVRWLTEQGHTVFMISWVNPDETHADKDFTEYMREGIFFGIDTALKAADADTLDTVGYCVGGTLLAVSLAYMRRMGDARVNSVTFLTAQIDFRHAGDLKLFVDKEQLEALERKMRAKGYLDGAAMASAFNMLRANDLIWPYVVNNYIKGKDPFPFDLLYWNSDSTRMPAANHAYYLRNFYLENNFAKGELIFDGVAVSPKDITIPVFNVATREDHIAPALSVFEGNGLLGGEAEFVLTGSGHIAGIVNPPARKKYQVWTGGDASGTLKHWMETAKETPGSWWPIWHEWLGAHRSGERVPGRKPGGAVFNAIEAAPGRYVRQRY</sequence>
<gene>
    <name evidence="6" type="primary">phaC</name>
    <name evidence="6" type="ORF">JCR33_12580</name>
</gene>
<reference evidence="6" key="1">
    <citation type="submission" date="2020-12" db="EMBL/GenBank/DDBJ databases">
        <title>Bacterial taxonomy.</title>
        <authorList>
            <person name="Pan X."/>
        </authorList>
    </citation>
    <scope>NUCLEOTIDE SEQUENCE</scope>
    <source>
        <strain evidence="6">B2012</strain>
    </source>
</reference>
<dbReference type="PANTHER" id="PTHR36837:SF5">
    <property type="entry name" value="POLY-3-HYDROXYBUTYRATE SYNTHASE"/>
    <property type="match status" value="1"/>
</dbReference>
<dbReference type="InterPro" id="IPR029058">
    <property type="entry name" value="AB_hydrolase_fold"/>
</dbReference>
<dbReference type="Proteomes" id="UP000609531">
    <property type="component" value="Unassembled WGS sequence"/>
</dbReference>